<organism evidence="1 2">
    <name type="scientific">Dactylosporangium fulvum</name>
    <dbReference type="NCBI Taxonomy" id="53359"/>
    <lineage>
        <taxon>Bacteria</taxon>
        <taxon>Bacillati</taxon>
        <taxon>Actinomycetota</taxon>
        <taxon>Actinomycetes</taxon>
        <taxon>Micromonosporales</taxon>
        <taxon>Micromonosporaceae</taxon>
        <taxon>Dactylosporangium</taxon>
    </lineage>
</organism>
<name>A0ABY5W1D9_9ACTN</name>
<evidence type="ECO:0000313" key="2">
    <source>
        <dbReference type="Proteomes" id="UP001059617"/>
    </source>
</evidence>
<proteinExistence type="predicted"/>
<accession>A0ABY5W1D9</accession>
<dbReference type="EMBL" id="CP073720">
    <property type="protein sequence ID" value="UWP83842.1"/>
    <property type="molecule type" value="Genomic_DNA"/>
</dbReference>
<keyword evidence="2" id="KW-1185">Reference proteome</keyword>
<gene>
    <name evidence="1" type="ORF">Dfulv_06165</name>
</gene>
<reference evidence="1" key="1">
    <citation type="submission" date="2021-04" db="EMBL/GenBank/DDBJ databases">
        <authorList>
            <person name="Hartkoorn R.C."/>
            <person name="Beaudoing E."/>
            <person name="Hot D."/>
        </authorList>
    </citation>
    <scope>NUCLEOTIDE SEQUENCE</scope>
    <source>
        <strain evidence="1">NRRL B-16292</strain>
    </source>
</reference>
<protein>
    <submittedName>
        <fullName evidence="1">Uncharacterized protein</fullName>
    </submittedName>
</protein>
<sequence length="47" mass="4521">MPWTVAAGPEIRGPIAALALVSAGRLAALPQLSGAGAAALTTRLAPA</sequence>
<reference evidence="1" key="2">
    <citation type="submission" date="2022-09" db="EMBL/GenBank/DDBJ databases">
        <title>Biosynthetic gene clusters of Dactylosporangioum fulvum.</title>
        <authorList>
            <person name="Caradec T."/>
        </authorList>
    </citation>
    <scope>NUCLEOTIDE SEQUENCE</scope>
    <source>
        <strain evidence="1">NRRL B-16292</strain>
    </source>
</reference>
<dbReference type="Proteomes" id="UP001059617">
    <property type="component" value="Chromosome"/>
</dbReference>
<evidence type="ECO:0000313" key="1">
    <source>
        <dbReference type="EMBL" id="UWP83842.1"/>
    </source>
</evidence>
<dbReference type="RefSeq" id="WP_259861649.1">
    <property type="nucleotide sequence ID" value="NZ_CP073720.1"/>
</dbReference>